<dbReference type="EMBL" id="JAFVMF010000002">
    <property type="protein sequence ID" value="MBO1358515.1"/>
    <property type="molecule type" value="Genomic_DNA"/>
</dbReference>
<name>A0ABS3LRI8_9PROT</name>
<gene>
    <name evidence="4" type="ORF">J2D73_01710</name>
</gene>
<evidence type="ECO:0000313" key="5">
    <source>
        <dbReference type="Proteomes" id="UP000664771"/>
    </source>
</evidence>
<organism evidence="4 5">
    <name type="scientific">Acetobacter sacchari</name>
    <dbReference type="NCBI Taxonomy" id="2661687"/>
    <lineage>
        <taxon>Bacteria</taxon>
        <taxon>Pseudomonadati</taxon>
        <taxon>Pseudomonadota</taxon>
        <taxon>Alphaproteobacteria</taxon>
        <taxon>Acetobacterales</taxon>
        <taxon>Acetobacteraceae</taxon>
        <taxon>Acetobacter</taxon>
    </lineage>
</organism>
<dbReference type="InterPro" id="IPR010131">
    <property type="entry name" value="MdtP/NodT-like"/>
</dbReference>
<sequence>MGGAGSSGVRNHAWGASDRPVSPHRPEVLRRAAKITWQRKLVGEEFSVRAANSRRLVTGLAVLLAGCAVGPNYQKPQTWTPPKWRPSQVADGVKGGSVTVPDAPDVAWWDIFHDAELSSLERRLASENLDVQRAAAQLSQSRAQLVIAGAERYPGLSATGSYSRAQYSTKMLQRIVSDVGKSAVGGPDGTLIDQSTGYATIPLLDQWRDSVDATWEVDLWGRVRRQYEAAKAYLDESAEQRRSMLIAREGDLARDYVALRAAQEQLRILKANRDDAQKLLDLSSARFKAGLVSELDQQTAKSQLEATSSQIPQFDQRIAQQINAISLLMGSPPGALYDELSRPSAVPPVPGHVPVGVPSELAERRPDIRAAAAQLHGATAEIGEAEADFYPKVTIDAGFGFQSLSFRDLGFWNARAWNVGPSITLPIFQGGRLRGQLALKKAAQKEAALNYRSTVLSAWKDVDDALTAYSTEQARRDQLQAETATNRRAYDLAREQYRHGMTSSLQVLDAERRVLQSEMDLADSAATVSTNLVRLYNALGGGWESAFPSVGVATTGLKSRLAAGSAG</sequence>
<dbReference type="NCBIfam" id="TIGR01845">
    <property type="entry name" value="outer_NodT"/>
    <property type="match status" value="1"/>
</dbReference>
<evidence type="ECO:0000256" key="2">
    <source>
        <dbReference type="RuleBase" id="RU362097"/>
    </source>
</evidence>
<dbReference type="InterPro" id="IPR003423">
    <property type="entry name" value="OMP_efflux"/>
</dbReference>
<evidence type="ECO:0000256" key="1">
    <source>
        <dbReference type="ARBA" id="ARBA00007613"/>
    </source>
</evidence>
<keyword evidence="2" id="KW-0449">Lipoprotein</keyword>
<comment type="similarity">
    <text evidence="1 2">Belongs to the outer membrane factor (OMF) (TC 1.B.17) family.</text>
</comment>
<keyword evidence="2" id="KW-0812">Transmembrane</keyword>
<accession>A0ABS3LRI8</accession>
<proteinExistence type="inferred from homology"/>
<keyword evidence="2" id="KW-0472">Membrane</keyword>
<dbReference type="SUPFAM" id="SSF56954">
    <property type="entry name" value="Outer membrane efflux proteins (OEP)"/>
    <property type="match status" value="1"/>
</dbReference>
<keyword evidence="2" id="KW-1134">Transmembrane beta strand</keyword>
<protein>
    <submittedName>
        <fullName evidence="4">Efflux transporter outer membrane subunit</fullName>
    </submittedName>
</protein>
<dbReference type="Pfam" id="PF02321">
    <property type="entry name" value="OEP"/>
    <property type="match status" value="2"/>
</dbReference>
<dbReference type="Proteomes" id="UP000664771">
    <property type="component" value="Unassembled WGS sequence"/>
</dbReference>
<dbReference type="Gene3D" id="1.20.1600.10">
    <property type="entry name" value="Outer membrane efflux proteins (OEP)"/>
    <property type="match status" value="1"/>
</dbReference>
<dbReference type="Gene3D" id="2.20.200.10">
    <property type="entry name" value="Outer membrane efflux proteins (OEP)"/>
    <property type="match status" value="1"/>
</dbReference>
<reference evidence="4 5" key="1">
    <citation type="submission" date="2021-03" db="EMBL/GenBank/DDBJ databases">
        <title>The complete genome sequence of Acetobacter sacchari TBRC 11175.</title>
        <authorList>
            <person name="Charoenyingcharoen P."/>
            <person name="Yukphan P."/>
        </authorList>
    </citation>
    <scope>NUCLEOTIDE SEQUENCE [LARGE SCALE GENOMIC DNA]</scope>
    <source>
        <strain evidence="4 5">TBRC 11175</strain>
    </source>
</reference>
<comment type="caution">
    <text evidence="4">The sequence shown here is derived from an EMBL/GenBank/DDBJ whole genome shotgun (WGS) entry which is preliminary data.</text>
</comment>
<feature type="region of interest" description="Disordered" evidence="3">
    <location>
        <begin position="1"/>
        <end position="25"/>
    </location>
</feature>
<keyword evidence="2" id="KW-0564">Palmitate</keyword>
<evidence type="ECO:0000313" key="4">
    <source>
        <dbReference type="EMBL" id="MBO1358515.1"/>
    </source>
</evidence>
<dbReference type="PANTHER" id="PTHR30203">
    <property type="entry name" value="OUTER MEMBRANE CATION EFFLUX PROTEIN"/>
    <property type="match status" value="1"/>
</dbReference>
<keyword evidence="5" id="KW-1185">Reference proteome</keyword>
<comment type="subcellular location">
    <subcellularLocation>
        <location evidence="2">Cell membrane</location>
        <topology evidence="2">Lipid-anchor</topology>
    </subcellularLocation>
</comment>
<dbReference type="PANTHER" id="PTHR30203:SF25">
    <property type="entry name" value="OUTER MEMBRANE PROTEIN-RELATED"/>
    <property type="match status" value="1"/>
</dbReference>
<evidence type="ECO:0000256" key="3">
    <source>
        <dbReference type="SAM" id="MobiDB-lite"/>
    </source>
</evidence>